<reference evidence="1 2" key="2">
    <citation type="submission" date="2015-01" db="EMBL/GenBank/DDBJ databases">
        <authorList>
            <consortium name="NBRP consortium"/>
            <person name="Sawabe T."/>
            <person name="Meirelles P."/>
            <person name="Feng G."/>
            <person name="Sayaka M."/>
            <person name="Hattori M."/>
            <person name="Ohkuma M."/>
        </authorList>
    </citation>
    <scope>NUCLEOTIDE SEQUENCE [LARGE SCALE GENOMIC DNA]</scope>
    <source>
        <strain evidence="1 2">JCM19232</strain>
    </source>
</reference>
<accession>A0A0B8P6V5</accession>
<name>A0A0B8P6V5_9VIBR</name>
<proteinExistence type="predicted"/>
<reference evidence="1 2" key="1">
    <citation type="submission" date="2015-01" db="EMBL/GenBank/DDBJ databases">
        <title>Vibrio sp. C5 JCM 19232 whole genome shotgun sequence.</title>
        <authorList>
            <person name="Sawabe T."/>
            <person name="Meirelles P."/>
            <person name="Feng G."/>
            <person name="Sayaka M."/>
            <person name="Hattori M."/>
            <person name="Ohkuma M."/>
        </authorList>
    </citation>
    <scope>NUCLEOTIDE SEQUENCE [LARGE SCALE GENOMIC DNA]</scope>
    <source>
        <strain evidence="1 2">JCM19232</strain>
    </source>
</reference>
<protein>
    <submittedName>
        <fullName evidence="1">Uncharacterized protein</fullName>
    </submittedName>
</protein>
<dbReference type="Proteomes" id="UP000031670">
    <property type="component" value="Unassembled WGS sequence"/>
</dbReference>
<sequence length="161" mass="18555">MRNYLVCSLMLVLVCLSGCSVERYFTGNGAEALVYEEWHSFDIDLRGHPDQQQVLERLIEQIQQQDPYAQYTVLYKNNKNKQVFYSASKGFIELSKINERVNYIYSPENIVDLTIRAKVLAAYTETCQAVRIFKETGQINCFVESARVKQIANKQRLVGGQ</sequence>
<gene>
    <name evidence="1" type="ORF">JCM19232_620</name>
</gene>
<evidence type="ECO:0000313" key="1">
    <source>
        <dbReference type="EMBL" id="GAM60287.1"/>
    </source>
</evidence>
<dbReference type="EMBL" id="BBSA01000001">
    <property type="protein sequence ID" value="GAM60287.1"/>
    <property type="molecule type" value="Genomic_DNA"/>
</dbReference>
<comment type="caution">
    <text evidence="1">The sequence shown here is derived from an EMBL/GenBank/DDBJ whole genome shotgun (WGS) entry which is preliminary data.</text>
</comment>
<organism evidence="1 2">
    <name type="scientific">Vibrio ishigakensis</name>
    <dbReference type="NCBI Taxonomy" id="1481914"/>
    <lineage>
        <taxon>Bacteria</taxon>
        <taxon>Pseudomonadati</taxon>
        <taxon>Pseudomonadota</taxon>
        <taxon>Gammaproteobacteria</taxon>
        <taxon>Vibrionales</taxon>
        <taxon>Vibrionaceae</taxon>
        <taxon>Vibrio</taxon>
    </lineage>
</organism>
<evidence type="ECO:0000313" key="2">
    <source>
        <dbReference type="Proteomes" id="UP000031670"/>
    </source>
</evidence>
<dbReference type="AlphaFoldDB" id="A0A0B8P6V5"/>